<dbReference type="EMBL" id="CP012333">
    <property type="protein sequence ID" value="AKU93747.1"/>
    <property type="molecule type" value="Genomic_DNA"/>
</dbReference>
<feature type="compositionally biased region" description="Low complexity" evidence="1">
    <location>
        <begin position="170"/>
        <end position="182"/>
    </location>
</feature>
<dbReference type="KEGG" id="llu:AKJ09_00411"/>
<dbReference type="Pfam" id="PF14559">
    <property type="entry name" value="TPR_19"/>
    <property type="match status" value="1"/>
</dbReference>
<evidence type="ECO:0000256" key="1">
    <source>
        <dbReference type="SAM" id="MobiDB-lite"/>
    </source>
</evidence>
<dbReference type="Gene3D" id="1.25.40.10">
    <property type="entry name" value="Tetratricopeptide repeat domain"/>
    <property type="match status" value="1"/>
</dbReference>
<dbReference type="RefSeq" id="WP_169927173.1">
    <property type="nucleotide sequence ID" value="NZ_CP012333.1"/>
</dbReference>
<dbReference type="AlphaFoldDB" id="A0A0K1PJR2"/>
<proteinExistence type="predicted"/>
<protein>
    <submittedName>
        <fullName evidence="2">Uncharacterized protein</fullName>
    </submittedName>
</protein>
<sequence length="376" mass="41630">MDRRTVLQATQCDPKRLPLQAVEAFFLSQVDGCLTLEEIAEIAGTDVNEAIRLAQRLSELGAVALGEPRLAPRNEPRRRNVLLVAHEVVSARRPDPRAEEIEPRRSDPRVEEAVPRPEKRRSSRKSVRSQRAASAANVPRVRTPIPRRTSKTLRADARASNESPSRGSKPAPSTSGASPAPASERRKSVDRLQRINAAKEIRIQARVDLFVSAAEAALRSNDVVSAANNYRLALADREDPILRRKLEELDTKSKTLRYERSVLRARAAEKERRWTDAATLYASAHDAKPDAAVAERAAHALRMGNGDLQRAMTLAEQAVAMASKNVDYRVTLAEVCLAANQMERAAEESQYLLELAPKDARAKDLAARVSKLKKSR</sequence>
<feature type="compositionally biased region" description="Basic residues" evidence="1">
    <location>
        <begin position="118"/>
        <end position="128"/>
    </location>
</feature>
<dbReference type="SUPFAM" id="SSF48452">
    <property type="entry name" value="TPR-like"/>
    <property type="match status" value="1"/>
</dbReference>
<feature type="compositionally biased region" description="Basic and acidic residues" evidence="1">
    <location>
        <begin position="91"/>
        <end position="117"/>
    </location>
</feature>
<accession>A0A0K1PJR2</accession>
<dbReference type="InterPro" id="IPR011990">
    <property type="entry name" value="TPR-like_helical_dom_sf"/>
</dbReference>
<name>A0A0K1PJR2_9BACT</name>
<feature type="region of interest" description="Disordered" evidence="1">
    <location>
        <begin position="91"/>
        <end position="189"/>
    </location>
</feature>
<reference evidence="2 3" key="1">
    <citation type="submission" date="2015-08" db="EMBL/GenBank/DDBJ databases">
        <authorList>
            <person name="Babu N.S."/>
            <person name="Beckwith C.J."/>
            <person name="Beseler K.G."/>
            <person name="Brison A."/>
            <person name="Carone J.V."/>
            <person name="Caskin T.P."/>
            <person name="Diamond M."/>
            <person name="Durham M.E."/>
            <person name="Foxe J.M."/>
            <person name="Go M."/>
            <person name="Henderson B.A."/>
            <person name="Jones I.B."/>
            <person name="McGettigan J.A."/>
            <person name="Micheletti S.J."/>
            <person name="Nasrallah M.E."/>
            <person name="Ortiz D."/>
            <person name="Piller C.R."/>
            <person name="Privatt S.R."/>
            <person name="Schneider S.L."/>
            <person name="Sharp S."/>
            <person name="Smith T.C."/>
            <person name="Stanton J.D."/>
            <person name="Ullery H.E."/>
            <person name="Wilson R.J."/>
            <person name="Serrano M.G."/>
            <person name="Buck G."/>
            <person name="Lee V."/>
            <person name="Wang Y."/>
            <person name="Carvalho R."/>
            <person name="Voegtly L."/>
            <person name="Shi R."/>
            <person name="Duckworth R."/>
            <person name="Johnson A."/>
            <person name="Loviza R."/>
            <person name="Walstead R."/>
            <person name="Shah Z."/>
            <person name="Kiflezghi M."/>
            <person name="Wade K."/>
            <person name="Ball S.L."/>
            <person name="Bradley K.W."/>
            <person name="Asai D.J."/>
            <person name="Bowman C.A."/>
            <person name="Russell D.A."/>
            <person name="Pope W.H."/>
            <person name="Jacobs-Sera D."/>
            <person name="Hendrix R.W."/>
            <person name="Hatfull G.F."/>
        </authorList>
    </citation>
    <scope>NUCLEOTIDE SEQUENCE [LARGE SCALE GENOMIC DNA]</scope>
    <source>
        <strain evidence="2 3">DSM 27648</strain>
    </source>
</reference>
<feature type="compositionally biased region" description="Low complexity" evidence="1">
    <location>
        <begin position="129"/>
        <end position="147"/>
    </location>
</feature>
<evidence type="ECO:0000313" key="3">
    <source>
        <dbReference type="Proteomes" id="UP000064967"/>
    </source>
</evidence>
<dbReference type="STRING" id="1391654.AKJ09_00411"/>
<evidence type="ECO:0000313" key="2">
    <source>
        <dbReference type="EMBL" id="AKU93747.1"/>
    </source>
</evidence>
<gene>
    <name evidence="2" type="ORF">AKJ09_00411</name>
</gene>
<dbReference type="Proteomes" id="UP000064967">
    <property type="component" value="Chromosome"/>
</dbReference>
<keyword evidence="3" id="KW-1185">Reference proteome</keyword>
<organism evidence="2 3">
    <name type="scientific">Labilithrix luteola</name>
    <dbReference type="NCBI Taxonomy" id="1391654"/>
    <lineage>
        <taxon>Bacteria</taxon>
        <taxon>Pseudomonadati</taxon>
        <taxon>Myxococcota</taxon>
        <taxon>Polyangia</taxon>
        <taxon>Polyangiales</taxon>
        <taxon>Labilitrichaceae</taxon>
        <taxon>Labilithrix</taxon>
    </lineage>
</organism>